<feature type="compositionally biased region" description="Acidic residues" evidence="3">
    <location>
        <begin position="847"/>
        <end position="863"/>
    </location>
</feature>
<dbReference type="Pfam" id="PF22982">
    <property type="entry name" value="WHD_HRQ1"/>
    <property type="match status" value="1"/>
</dbReference>
<dbReference type="GO" id="GO:0043138">
    <property type="term" value="F:3'-5' DNA helicase activity"/>
    <property type="evidence" value="ECO:0007669"/>
    <property type="project" value="TreeGrafter"/>
</dbReference>
<dbReference type="SUPFAM" id="SSF52540">
    <property type="entry name" value="P-loop containing nucleoside triphosphate hydrolases"/>
    <property type="match status" value="1"/>
</dbReference>
<dbReference type="Gene3D" id="3.40.50.300">
    <property type="entry name" value="P-loop containing nucleotide triphosphate hydrolases"/>
    <property type="match status" value="2"/>
</dbReference>
<keyword evidence="6" id="KW-0347">Helicase</keyword>
<gene>
    <name evidence="6" type="primary">dbpA_4</name>
    <name evidence="6" type="ORF">Poly30_30020</name>
</gene>
<dbReference type="GO" id="GO:0036297">
    <property type="term" value="P:interstrand cross-link repair"/>
    <property type="evidence" value="ECO:0007669"/>
    <property type="project" value="TreeGrafter"/>
</dbReference>
<dbReference type="InterPro" id="IPR014001">
    <property type="entry name" value="Helicase_ATP-bd"/>
</dbReference>
<name>A0A518ETQ4_9BACT</name>
<dbReference type="InterPro" id="IPR027417">
    <property type="entry name" value="P-loop_NTPase"/>
</dbReference>
<dbReference type="Pfam" id="PF00271">
    <property type="entry name" value="Helicase_C"/>
    <property type="match status" value="1"/>
</dbReference>
<sequence length="883" mass="96832">MDDGEHVTRGGDPPEGSSQAEGSSWEAASVRAGGERRARGRARGVEAIAKRLQTEVPWKQRLVHWREAPARPGRTEAWPARLDPRLVEVFQSRGILEPYAHQAQAIDAALRGEDVLVATPTASGKTVCYTAPVIQSLLESGGSARALFLYPTKALSQDQTVGLTALVEELVERFPESGAGDWHAFTYDGDTPPAVRRTLRDRGHMVLTNPYMLHQGILPNHAKWAELFRDLRYVVVDEVHTLSGVFGSSVANVLRRLLRIARHYGANPKFLASSATIADPRAHAERLFGRPFTVIDEDASPSGKRIFGVYEPEIVNSIAGLRANALEEARELAKEVVGPSHQSIFFCGRRTAVEVLTRYLKENAKRLGLKPSEIRGYRGGYLPDMRREIETGLKNGQIKVVVSTNALELGVDIGALDVAVLVGYPGSQASFWQRAGRVGRRGKPSLVIQIARSEPVDQFLVHHPEYLFEAPREKLGVDPDNLVLLSEHVKCAAFELPFHAEEGGDGEYGDGEDQLANEPEFGLAPHVPEILDYLSDESGFLHRRQNTWYWMADSYPAQDVSLAGGDIDNVLILEAGTERAIGETDRESSITTVHEGAIYQVQGVTWRVERFDYKNRRAYVREVESDYYTDAQTDTEVRVLRLEDRLRRSRAALGVVDPDGQPAAGDDHSAWRGEVHVTTVATLYKKIRFYTRENVGSGDIQLPPEELDTEAFILTMSEEAADDIGLAGGERGSAWRALGELMRRVAPLFIRCQPSDLGLSSQIKSPHFGQPTIFLYDKVQGGVGLGELLFAAHRSMFTAALDVVSRCSCEIGCPACVGPVAEVGPLGKEIVTRLLEHLGAGPAPEPADPEAADSGEGFEDDALYETSEAEFGPLPRGMATEGL</sequence>
<dbReference type="EMBL" id="CP036434">
    <property type="protein sequence ID" value="QDV07476.1"/>
    <property type="molecule type" value="Genomic_DNA"/>
</dbReference>
<dbReference type="InterPro" id="IPR001650">
    <property type="entry name" value="Helicase_C-like"/>
</dbReference>
<dbReference type="Pfam" id="PF09369">
    <property type="entry name" value="MZB"/>
    <property type="match status" value="1"/>
</dbReference>
<accession>A0A518ETQ4</accession>
<dbReference type="InterPro" id="IPR018973">
    <property type="entry name" value="MZB"/>
</dbReference>
<dbReference type="CDD" id="cd18797">
    <property type="entry name" value="SF2_C_Hrq"/>
    <property type="match status" value="1"/>
</dbReference>
<dbReference type="PANTHER" id="PTHR47957">
    <property type="entry name" value="ATP-DEPENDENT HELICASE HRQ1"/>
    <property type="match status" value="1"/>
</dbReference>
<protein>
    <submittedName>
        <fullName evidence="6">ATP-dependent RNA helicase DbpA</fullName>
        <ecNumber evidence="6">3.6.4.13</ecNumber>
    </submittedName>
</protein>
<dbReference type="CDD" id="cd17923">
    <property type="entry name" value="DEXHc_Hrq1-like"/>
    <property type="match status" value="1"/>
</dbReference>
<keyword evidence="2" id="KW-0067">ATP-binding</keyword>
<dbReference type="AlphaFoldDB" id="A0A518ETQ4"/>
<dbReference type="GO" id="GO:0006289">
    <property type="term" value="P:nucleotide-excision repair"/>
    <property type="evidence" value="ECO:0007669"/>
    <property type="project" value="TreeGrafter"/>
</dbReference>
<dbReference type="PANTHER" id="PTHR47957:SF3">
    <property type="entry name" value="ATP-DEPENDENT HELICASE HRQ1"/>
    <property type="match status" value="1"/>
</dbReference>
<dbReference type="Pfam" id="PF00270">
    <property type="entry name" value="DEAD"/>
    <property type="match status" value="1"/>
</dbReference>
<dbReference type="OrthoDB" id="9774462at2"/>
<keyword evidence="6" id="KW-0378">Hydrolase</keyword>
<organism evidence="6 7">
    <name type="scientific">Saltatorellus ferox</name>
    <dbReference type="NCBI Taxonomy" id="2528018"/>
    <lineage>
        <taxon>Bacteria</taxon>
        <taxon>Pseudomonadati</taxon>
        <taxon>Planctomycetota</taxon>
        <taxon>Planctomycetia</taxon>
        <taxon>Planctomycetia incertae sedis</taxon>
        <taxon>Saltatorellus</taxon>
    </lineage>
</organism>
<dbReference type="GO" id="GO:0003676">
    <property type="term" value="F:nucleic acid binding"/>
    <property type="evidence" value="ECO:0007669"/>
    <property type="project" value="InterPro"/>
</dbReference>
<evidence type="ECO:0000313" key="7">
    <source>
        <dbReference type="Proteomes" id="UP000320390"/>
    </source>
</evidence>
<dbReference type="EC" id="3.6.4.13" evidence="6"/>
<dbReference type="GO" id="GO:0016787">
    <property type="term" value="F:hydrolase activity"/>
    <property type="evidence" value="ECO:0007669"/>
    <property type="project" value="UniProtKB-KW"/>
</dbReference>
<dbReference type="GO" id="GO:0005524">
    <property type="term" value="F:ATP binding"/>
    <property type="evidence" value="ECO:0007669"/>
    <property type="project" value="UniProtKB-KW"/>
</dbReference>
<dbReference type="PROSITE" id="PS51194">
    <property type="entry name" value="HELICASE_CTER"/>
    <property type="match status" value="1"/>
</dbReference>
<dbReference type="Proteomes" id="UP000320390">
    <property type="component" value="Chromosome"/>
</dbReference>
<feature type="region of interest" description="Disordered" evidence="3">
    <location>
        <begin position="839"/>
        <end position="883"/>
    </location>
</feature>
<feature type="region of interest" description="Disordered" evidence="3">
    <location>
        <begin position="1"/>
        <end position="42"/>
    </location>
</feature>
<feature type="domain" description="Helicase C-terminal" evidence="5">
    <location>
        <begin position="328"/>
        <end position="490"/>
    </location>
</feature>
<evidence type="ECO:0000256" key="1">
    <source>
        <dbReference type="ARBA" id="ARBA00022741"/>
    </source>
</evidence>
<dbReference type="InterPro" id="IPR011545">
    <property type="entry name" value="DEAD/DEAH_box_helicase_dom"/>
</dbReference>
<reference evidence="6 7" key="1">
    <citation type="submission" date="2019-02" db="EMBL/GenBank/DDBJ databases">
        <title>Deep-cultivation of Planctomycetes and their phenomic and genomic characterization uncovers novel biology.</title>
        <authorList>
            <person name="Wiegand S."/>
            <person name="Jogler M."/>
            <person name="Boedeker C."/>
            <person name="Pinto D."/>
            <person name="Vollmers J."/>
            <person name="Rivas-Marin E."/>
            <person name="Kohn T."/>
            <person name="Peeters S.H."/>
            <person name="Heuer A."/>
            <person name="Rast P."/>
            <person name="Oberbeckmann S."/>
            <person name="Bunk B."/>
            <person name="Jeske O."/>
            <person name="Meyerdierks A."/>
            <person name="Storesund J.E."/>
            <person name="Kallscheuer N."/>
            <person name="Luecker S."/>
            <person name="Lage O.M."/>
            <person name="Pohl T."/>
            <person name="Merkel B.J."/>
            <person name="Hornburger P."/>
            <person name="Mueller R.-W."/>
            <person name="Bruemmer F."/>
            <person name="Labrenz M."/>
            <person name="Spormann A.M."/>
            <person name="Op den Camp H."/>
            <person name="Overmann J."/>
            <person name="Amann R."/>
            <person name="Jetten M.S.M."/>
            <person name="Mascher T."/>
            <person name="Medema M.H."/>
            <person name="Devos D.P."/>
            <person name="Kaster A.-K."/>
            <person name="Ovreas L."/>
            <person name="Rohde M."/>
            <person name="Galperin M.Y."/>
            <person name="Jogler C."/>
        </authorList>
    </citation>
    <scope>NUCLEOTIDE SEQUENCE [LARGE SCALE GENOMIC DNA]</scope>
    <source>
        <strain evidence="6 7">Poly30</strain>
    </source>
</reference>
<evidence type="ECO:0000313" key="6">
    <source>
        <dbReference type="EMBL" id="QDV07476.1"/>
    </source>
</evidence>
<dbReference type="InterPro" id="IPR055227">
    <property type="entry name" value="HRQ1_WHD"/>
</dbReference>
<proteinExistence type="predicted"/>
<dbReference type="SMART" id="SM00490">
    <property type="entry name" value="HELICc"/>
    <property type="match status" value="1"/>
</dbReference>
<evidence type="ECO:0000256" key="3">
    <source>
        <dbReference type="SAM" id="MobiDB-lite"/>
    </source>
</evidence>
<dbReference type="SMART" id="SM00487">
    <property type="entry name" value="DEXDc"/>
    <property type="match status" value="1"/>
</dbReference>
<dbReference type="GO" id="GO:0003724">
    <property type="term" value="F:RNA helicase activity"/>
    <property type="evidence" value="ECO:0007669"/>
    <property type="project" value="UniProtKB-EC"/>
</dbReference>
<evidence type="ECO:0000259" key="5">
    <source>
        <dbReference type="PROSITE" id="PS51194"/>
    </source>
</evidence>
<dbReference type="RefSeq" id="WP_145198536.1">
    <property type="nucleotide sequence ID" value="NZ_CP036434.1"/>
</dbReference>
<evidence type="ECO:0000259" key="4">
    <source>
        <dbReference type="PROSITE" id="PS51192"/>
    </source>
</evidence>
<keyword evidence="1" id="KW-0547">Nucleotide-binding</keyword>
<keyword evidence="7" id="KW-1185">Reference proteome</keyword>
<feature type="domain" description="Helicase ATP-binding" evidence="4">
    <location>
        <begin position="106"/>
        <end position="295"/>
    </location>
</feature>
<evidence type="ECO:0000256" key="2">
    <source>
        <dbReference type="ARBA" id="ARBA00022840"/>
    </source>
</evidence>
<dbReference type="PROSITE" id="PS51192">
    <property type="entry name" value="HELICASE_ATP_BIND_1"/>
    <property type="match status" value="1"/>
</dbReference>